<protein>
    <submittedName>
        <fullName evidence="1">19035_t:CDS:1</fullName>
    </submittedName>
</protein>
<feature type="non-terminal residue" evidence="1">
    <location>
        <position position="1"/>
    </location>
</feature>
<feature type="non-terminal residue" evidence="1">
    <location>
        <position position="92"/>
    </location>
</feature>
<name>A0ACA9SHK7_9GLOM</name>
<keyword evidence="2" id="KW-1185">Reference proteome</keyword>
<gene>
    <name evidence="1" type="ORF">RPERSI_LOCUS30721</name>
</gene>
<organism evidence="1 2">
    <name type="scientific">Racocetra persica</name>
    <dbReference type="NCBI Taxonomy" id="160502"/>
    <lineage>
        <taxon>Eukaryota</taxon>
        <taxon>Fungi</taxon>
        <taxon>Fungi incertae sedis</taxon>
        <taxon>Mucoromycota</taxon>
        <taxon>Glomeromycotina</taxon>
        <taxon>Glomeromycetes</taxon>
        <taxon>Diversisporales</taxon>
        <taxon>Gigasporaceae</taxon>
        <taxon>Racocetra</taxon>
    </lineage>
</organism>
<proteinExistence type="predicted"/>
<accession>A0ACA9SHK7</accession>
<evidence type="ECO:0000313" key="2">
    <source>
        <dbReference type="Proteomes" id="UP000789920"/>
    </source>
</evidence>
<sequence length="92" mass="10827">MTAEFLQEITFHKYLFNASETGEPFEIFIDIRDCLNYDWDQINSHKQLSYAEGIVDIYGISQDPKTKNYVMVMRYISGGDMRQYSKIANKQL</sequence>
<comment type="caution">
    <text evidence="1">The sequence shown here is derived from an EMBL/GenBank/DDBJ whole genome shotgun (WGS) entry which is preliminary data.</text>
</comment>
<dbReference type="Proteomes" id="UP000789920">
    <property type="component" value="Unassembled WGS sequence"/>
</dbReference>
<dbReference type="EMBL" id="CAJVQC010120961">
    <property type="protein sequence ID" value="CAG8838571.1"/>
    <property type="molecule type" value="Genomic_DNA"/>
</dbReference>
<evidence type="ECO:0000313" key="1">
    <source>
        <dbReference type="EMBL" id="CAG8838571.1"/>
    </source>
</evidence>
<reference evidence="1" key="1">
    <citation type="submission" date="2021-06" db="EMBL/GenBank/DDBJ databases">
        <authorList>
            <person name="Kallberg Y."/>
            <person name="Tangrot J."/>
            <person name="Rosling A."/>
        </authorList>
    </citation>
    <scope>NUCLEOTIDE SEQUENCE</scope>
    <source>
        <strain evidence="1">MA461A</strain>
    </source>
</reference>